<evidence type="ECO:0000256" key="5">
    <source>
        <dbReference type="ARBA" id="ARBA00022729"/>
    </source>
</evidence>
<evidence type="ECO:0000256" key="9">
    <source>
        <dbReference type="ARBA" id="ARBA00023237"/>
    </source>
</evidence>
<dbReference type="GO" id="GO:0009427">
    <property type="term" value="C:bacterial-type flagellum basal body, distal rod, L ring"/>
    <property type="evidence" value="ECO:0007669"/>
    <property type="project" value="InterPro"/>
</dbReference>
<dbReference type="PANTHER" id="PTHR34933:SF1">
    <property type="entry name" value="FLAGELLAR L-RING PROTEIN"/>
    <property type="match status" value="1"/>
</dbReference>
<comment type="function">
    <text evidence="1 11">Assembles around the rod to form the L-ring and probably protects the motor/basal body from shearing forces during rotation.</text>
</comment>
<dbReference type="HAMAP" id="MF_00415">
    <property type="entry name" value="FlgH"/>
    <property type="match status" value="1"/>
</dbReference>
<dbReference type="GO" id="GO:0071973">
    <property type="term" value="P:bacterial-type flagellum-dependent cell motility"/>
    <property type="evidence" value="ECO:0007669"/>
    <property type="project" value="InterPro"/>
</dbReference>
<evidence type="ECO:0000256" key="3">
    <source>
        <dbReference type="ARBA" id="ARBA00006929"/>
    </source>
</evidence>
<evidence type="ECO:0000256" key="7">
    <source>
        <dbReference type="ARBA" id="ARBA00023139"/>
    </source>
</evidence>
<keyword evidence="9 11" id="KW-0998">Cell outer membrane</keyword>
<dbReference type="OrthoDB" id="9789463at2"/>
<evidence type="ECO:0000313" key="13">
    <source>
        <dbReference type="Proteomes" id="UP000002171"/>
    </source>
</evidence>
<comment type="similarity">
    <text evidence="3 11">Belongs to the FlgH family.</text>
</comment>
<name>A0A7U8C9L1_NEPCE</name>
<evidence type="ECO:0000313" key="12">
    <source>
        <dbReference type="EMBL" id="EAR63091.1"/>
    </source>
</evidence>
<reference evidence="12 13" key="1">
    <citation type="submission" date="2006-02" db="EMBL/GenBank/DDBJ databases">
        <authorList>
            <person name="Pinhassi J."/>
            <person name="Pedros-Alio C."/>
            <person name="Ferriera S."/>
            <person name="Johnson J."/>
            <person name="Kravitz S."/>
            <person name="Halpern A."/>
            <person name="Remington K."/>
            <person name="Beeson K."/>
            <person name="Tran B."/>
            <person name="Rogers Y.-H."/>
            <person name="Friedman R."/>
            <person name="Venter J.C."/>
        </authorList>
    </citation>
    <scope>NUCLEOTIDE SEQUENCE [LARGE SCALE GENOMIC DNA]</scope>
    <source>
        <strain evidence="12 13">MED92</strain>
    </source>
</reference>
<proteinExistence type="inferred from homology"/>
<dbReference type="PANTHER" id="PTHR34933">
    <property type="entry name" value="FLAGELLAR L-RING PROTEIN"/>
    <property type="match status" value="1"/>
</dbReference>
<dbReference type="PROSITE" id="PS51257">
    <property type="entry name" value="PROKAR_LIPOPROTEIN"/>
    <property type="match status" value="1"/>
</dbReference>
<dbReference type="NCBIfam" id="NF001304">
    <property type="entry name" value="PRK00249.1-4"/>
    <property type="match status" value="1"/>
</dbReference>
<evidence type="ECO:0000256" key="4">
    <source>
        <dbReference type="ARBA" id="ARBA00011439"/>
    </source>
</evidence>
<comment type="subunit">
    <text evidence="4 11">The basal body constitutes a major portion of the flagellar organelle and consists of four rings (L,P,S, and M) mounted on a central rod.</text>
</comment>
<evidence type="ECO:0000256" key="8">
    <source>
        <dbReference type="ARBA" id="ARBA00023143"/>
    </source>
</evidence>
<gene>
    <name evidence="11" type="primary">flgH</name>
    <name evidence="12" type="ORF">MED92_08226</name>
</gene>
<keyword evidence="12" id="KW-0966">Cell projection</keyword>
<protein>
    <recommendedName>
        <fullName evidence="11">Flagellar L-ring protein</fullName>
    </recommendedName>
    <alternativeName>
        <fullName evidence="11">Basal body L-ring protein</fullName>
    </alternativeName>
</protein>
<evidence type="ECO:0000256" key="11">
    <source>
        <dbReference type="HAMAP-Rule" id="MF_00415"/>
    </source>
</evidence>
<evidence type="ECO:0000256" key="10">
    <source>
        <dbReference type="ARBA" id="ARBA00023288"/>
    </source>
</evidence>
<dbReference type="RefSeq" id="WP_007022109.1">
    <property type="nucleotide sequence ID" value="NZ_CH724126.1"/>
</dbReference>
<dbReference type="GO" id="GO:0009279">
    <property type="term" value="C:cell outer membrane"/>
    <property type="evidence" value="ECO:0007669"/>
    <property type="project" value="UniProtKB-SubCell"/>
</dbReference>
<dbReference type="InterPro" id="IPR000527">
    <property type="entry name" value="Flag_Lring"/>
</dbReference>
<comment type="caution">
    <text evidence="12">The sequence shown here is derived from an EMBL/GenBank/DDBJ whole genome shotgun (WGS) entry which is preliminary data.</text>
</comment>
<dbReference type="Pfam" id="PF02107">
    <property type="entry name" value="FlgH"/>
    <property type="match status" value="1"/>
</dbReference>
<dbReference type="AlphaFoldDB" id="A0A7U8C9L1"/>
<keyword evidence="6 11" id="KW-0472">Membrane</keyword>
<keyword evidence="10 11" id="KW-0449">Lipoprotein</keyword>
<keyword evidence="13" id="KW-1185">Reference proteome</keyword>
<keyword evidence="7" id="KW-0564">Palmitate</keyword>
<organism evidence="12 13">
    <name type="scientific">Neptuniibacter caesariensis</name>
    <dbReference type="NCBI Taxonomy" id="207954"/>
    <lineage>
        <taxon>Bacteria</taxon>
        <taxon>Pseudomonadati</taxon>
        <taxon>Pseudomonadota</taxon>
        <taxon>Gammaproteobacteria</taxon>
        <taxon>Oceanospirillales</taxon>
        <taxon>Oceanospirillaceae</taxon>
        <taxon>Neptuniibacter</taxon>
    </lineage>
</organism>
<evidence type="ECO:0000256" key="2">
    <source>
        <dbReference type="ARBA" id="ARBA00004635"/>
    </source>
</evidence>
<dbReference type="PRINTS" id="PR01008">
    <property type="entry name" value="FLGLRINGFLGH"/>
</dbReference>
<dbReference type="GO" id="GO:0003774">
    <property type="term" value="F:cytoskeletal motor activity"/>
    <property type="evidence" value="ECO:0007669"/>
    <property type="project" value="InterPro"/>
</dbReference>
<dbReference type="Proteomes" id="UP000002171">
    <property type="component" value="Unassembled WGS sequence"/>
</dbReference>
<keyword evidence="12" id="KW-0969">Cilium</keyword>
<sequence length="225" mass="24033">MNKLVIGFLVSTLFLTGCVQKQVKPNNPEYAPIVPQALTQPAPVNGSIYNSATSINLYGDGRAHRVGDILTITLQESTSSQKSAKTELDKSSNLSLAQPTLLGQTVDINGRPLSATLNGPTLDFDGEGSSDMSNNLTGNITVTVHDVLPNGVLLVKGEKWLTLNQGDEYIRISGMVRPQDIGSDNSVMSTKLADARITYSGTGAVNDTNVMGWVSKFFISALMPF</sequence>
<dbReference type="EMBL" id="AAOW01000001">
    <property type="protein sequence ID" value="EAR63091.1"/>
    <property type="molecule type" value="Genomic_DNA"/>
</dbReference>
<comment type="subcellular location">
    <subcellularLocation>
        <location evidence="11">Cell outer membrane</location>
        <topology evidence="11">Lipid-anchor</topology>
    </subcellularLocation>
    <subcellularLocation>
        <location evidence="11">Bacterial flagellum basal body</location>
    </subcellularLocation>
    <subcellularLocation>
        <location evidence="2">Membrane</location>
        <topology evidence="2">Lipid-anchor</topology>
    </subcellularLocation>
</comment>
<accession>A0A7U8C9L1</accession>
<keyword evidence="5 11" id="KW-0732">Signal</keyword>
<evidence type="ECO:0000256" key="6">
    <source>
        <dbReference type="ARBA" id="ARBA00023136"/>
    </source>
</evidence>
<evidence type="ECO:0000256" key="1">
    <source>
        <dbReference type="ARBA" id="ARBA00002591"/>
    </source>
</evidence>
<keyword evidence="8 11" id="KW-0975">Bacterial flagellum</keyword>
<keyword evidence="12" id="KW-0282">Flagellum</keyword>